<gene>
    <name evidence="2" type="ORF">FHW37_10364</name>
</gene>
<feature type="chain" id="PRO_5021840472" description="Copper(I)-binding protein" evidence="1">
    <location>
        <begin position="26"/>
        <end position="175"/>
    </location>
</feature>
<dbReference type="Pfam" id="PF04314">
    <property type="entry name" value="PCuAC"/>
    <property type="match status" value="1"/>
</dbReference>
<dbReference type="RefSeq" id="WP_348642836.1">
    <property type="nucleotide sequence ID" value="NZ_VIWP01000003.1"/>
</dbReference>
<organism evidence="2 3">
    <name type="scientific">Neorhizobium alkalisoli</name>
    <dbReference type="NCBI Taxonomy" id="528178"/>
    <lineage>
        <taxon>Bacteria</taxon>
        <taxon>Pseudomonadati</taxon>
        <taxon>Pseudomonadota</taxon>
        <taxon>Alphaproteobacteria</taxon>
        <taxon>Hyphomicrobiales</taxon>
        <taxon>Rhizobiaceae</taxon>
        <taxon>Rhizobium/Agrobacterium group</taxon>
        <taxon>Neorhizobium</taxon>
    </lineage>
</organism>
<dbReference type="PANTHER" id="PTHR36302">
    <property type="entry name" value="BLR7088 PROTEIN"/>
    <property type="match status" value="1"/>
</dbReference>
<dbReference type="Proteomes" id="UP000320653">
    <property type="component" value="Unassembled WGS sequence"/>
</dbReference>
<dbReference type="PANTHER" id="PTHR36302:SF1">
    <property type="entry name" value="COPPER CHAPERONE PCU(A)C"/>
    <property type="match status" value="1"/>
</dbReference>
<comment type="caution">
    <text evidence="2">The sequence shown here is derived from an EMBL/GenBank/DDBJ whole genome shotgun (WGS) entry which is preliminary data.</text>
</comment>
<keyword evidence="1" id="KW-0732">Signal</keyword>
<dbReference type="EMBL" id="VIWP01000003">
    <property type="protein sequence ID" value="TWF54203.1"/>
    <property type="molecule type" value="Genomic_DNA"/>
</dbReference>
<name>A0A561QUY5_9HYPH</name>
<sequence>MKRFLALVVCTAFALPVLPEGPAFSQGMAAGGKMNMDMGGSAPTGSAEVTAGTLVISKAYAKAMLPGQPVGGAYLTITNNGKADDELMSVSSPVAGAVELHEMAMQGEVMKMRKLDKGIAIPAGKSVELSPGGLHMMFTKVKQPFKQGETVAVTLTFAKAGNVEIALPVSGLSPK</sequence>
<evidence type="ECO:0008006" key="4">
    <source>
        <dbReference type="Google" id="ProtNLM"/>
    </source>
</evidence>
<proteinExistence type="predicted"/>
<evidence type="ECO:0000313" key="2">
    <source>
        <dbReference type="EMBL" id="TWF54203.1"/>
    </source>
</evidence>
<protein>
    <recommendedName>
        <fullName evidence="4">Copper(I)-binding protein</fullName>
    </recommendedName>
</protein>
<accession>A0A561QUY5</accession>
<dbReference type="AlphaFoldDB" id="A0A561QUY5"/>
<dbReference type="InterPro" id="IPR007410">
    <property type="entry name" value="LpqE-like"/>
</dbReference>
<reference evidence="2 3" key="1">
    <citation type="submission" date="2019-06" db="EMBL/GenBank/DDBJ databases">
        <title>Sorghum-associated microbial communities from plants grown in Nebraska, USA.</title>
        <authorList>
            <person name="Schachtman D."/>
        </authorList>
    </citation>
    <scope>NUCLEOTIDE SEQUENCE [LARGE SCALE GENOMIC DNA]</scope>
    <source>
        <strain evidence="2 3">1225</strain>
    </source>
</reference>
<feature type="signal peptide" evidence="1">
    <location>
        <begin position="1"/>
        <end position="25"/>
    </location>
</feature>
<evidence type="ECO:0000313" key="3">
    <source>
        <dbReference type="Proteomes" id="UP000320653"/>
    </source>
</evidence>
<keyword evidence="3" id="KW-1185">Reference proteome</keyword>
<dbReference type="SUPFAM" id="SSF110087">
    <property type="entry name" value="DR1885-like metal-binding protein"/>
    <property type="match status" value="1"/>
</dbReference>
<evidence type="ECO:0000256" key="1">
    <source>
        <dbReference type="SAM" id="SignalP"/>
    </source>
</evidence>
<dbReference type="InterPro" id="IPR036182">
    <property type="entry name" value="PCuAC_sf"/>
</dbReference>
<dbReference type="InterPro" id="IPR058248">
    <property type="entry name" value="Lxx211020-like"/>
</dbReference>
<dbReference type="Gene3D" id="2.60.40.1890">
    <property type="entry name" value="PCu(A)C copper chaperone"/>
    <property type="match status" value="1"/>
</dbReference>